<protein>
    <recommendedName>
        <fullName evidence="3">Nucleotidyl transferase AbiEii toxin, Type IV TA system</fullName>
    </recommendedName>
</protein>
<dbReference type="InterPro" id="IPR043519">
    <property type="entry name" value="NT_sf"/>
</dbReference>
<evidence type="ECO:0000313" key="2">
    <source>
        <dbReference type="Proteomes" id="UP000199031"/>
    </source>
</evidence>
<dbReference type="STRING" id="1465490.SAMN05444277_10965"/>
<accession>A0A1I5XNN6</accession>
<keyword evidence="2" id="KW-1185">Reference proteome</keyword>
<dbReference type="Gene3D" id="3.30.460.40">
    <property type="match status" value="1"/>
</dbReference>
<dbReference type="AlphaFoldDB" id="A0A1I5XNN6"/>
<sequence length="47" mass="5292">MGNILNEDFRDFINALNNNQVKYSLVGGFAVILHGHSRVTGDMDIWV</sequence>
<evidence type="ECO:0000313" key="1">
    <source>
        <dbReference type="EMBL" id="SFQ33436.1"/>
    </source>
</evidence>
<dbReference type="SUPFAM" id="SSF81301">
    <property type="entry name" value="Nucleotidyltransferase"/>
    <property type="match status" value="1"/>
</dbReference>
<proteinExistence type="predicted"/>
<evidence type="ECO:0008006" key="3">
    <source>
        <dbReference type="Google" id="ProtNLM"/>
    </source>
</evidence>
<dbReference type="RefSeq" id="WP_177191917.1">
    <property type="nucleotide sequence ID" value="NZ_FOXQ01000009.1"/>
</dbReference>
<dbReference type="EMBL" id="FOXQ01000009">
    <property type="protein sequence ID" value="SFQ33436.1"/>
    <property type="molecule type" value="Genomic_DNA"/>
</dbReference>
<name>A0A1I5XNN6_9BACT</name>
<gene>
    <name evidence="1" type="ORF">SAMN05444277_10965</name>
</gene>
<dbReference type="Proteomes" id="UP000199031">
    <property type="component" value="Unassembled WGS sequence"/>
</dbReference>
<reference evidence="1 2" key="1">
    <citation type="submission" date="2016-10" db="EMBL/GenBank/DDBJ databases">
        <authorList>
            <person name="de Groot N.N."/>
        </authorList>
    </citation>
    <scope>NUCLEOTIDE SEQUENCE [LARGE SCALE GENOMIC DNA]</scope>
    <source>
        <strain evidence="1 2">DSM 28286</strain>
    </source>
</reference>
<organism evidence="1 2">
    <name type="scientific">Parafilimonas terrae</name>
    <dbReference type="NCBI Taxonomy" id="1465490"/>
    <lineage>
        <taxon>Bacteria</taxon>
        <taxon>Pseudomonadati</taxon>
        <taxon>Bacteroidota</taxon>
        <taxon>Chitinophagia</taxon>
        <taxon>Chitinophagales</taxon>
        <taxon>Chitinophagaceae</taxon>
        <taxon>Parafilimonas</taxon>
    </lineage>
</organism>